<dbReference type="InterPro" id="IPR042070">
    <property type="entry name" value="PucR_C-HTH_sf"/>
</dbReference>
<gene>
    <name evidence="3" type="ORF">GCM10009125_16250</name>
</gene>
<dbReference type="Pfam" id="PF13556">
    <property type="entry name" value="HTH_30"/>
    <property type="match status" value="1"/>
</dbReference>
<dbReference type="InterPro" id="IPR029016">
    <property type="entry name" value="GAF-like_dom_sf"/>
</dbReference>
<comment type="caution">
    <text evidence="3">The sequence shown here is derived from an EMBL/GenBank/DDBJ whole genome shotgun (WGS) entry which is preliminary data.</text>
</comment>
<dbReference type="Gene3D" id="1.10.10.2840">
    <property type="entry name" value="PucR C-terminal helix-turn-helix domain"/>
    <property type="match status" value="1"/>
</dbReference>
<accession>A0ABN0TR00</accession>
<organism evidence="3 4">
    <name type="scientific">Castellaniella daejeonensis</name>
    <dbReference type="NCBI Taxonomy" id="659013"/>
    <lineage>
        <taxon>Bacteria</taxon>
        <taxon>Pseudomonadati</taxon>
        <taxon>Pseudomonadota</taxon>
        <taxon>Betaproteobacteria</taxon>
        <taxon>Burkholderiales</taxon>
        <taxon>Alcaligenaceae</taxon>
        <taxon>Castellaniella</taxon>
    </lineage>
</organism>
<dbReference type="InterPro" id="IPR041522">
    <property type="entry name" value="CdaR_GGDEF"/>
</dbReference>
<dbReference type="PANTHER" id="PTHR33744">
    <property type="entry name" value="CARBOHYDRATE DIACID REGULATOR"/>
    <property type="match status" value="1"/>
</dbReference>
<dbReference type="InterPro" id="IPR051448">
    <property type="entry name" value="CdaR-like_regulators"/>
</dbReference>
<dbReference type="InterPro" id="IPR025736">
    <property type="entry name" value="PucR_C-HTH_dom"/>
</dbReference>
<sequence>MDRAVEGEVVRLLHRDAGRRELEALRDRLARLPDGEDKARALETLSMGLTVKDRLEQHQQRERGLMAVIETAQDLTRIVDIDEVLRLIVRRARALLGCDVGYLSVYDPERRDFYVRATDGAFSERFCRIRVGLDTGVCGYVARHRSPYSSSDYSGDGRFHHSRFIDDAMRGEHIASILGVPLLSADEVSGVLFVGDRYVRAYTAWEISILSTLGAQASVAIGNARLFEQARDALARAGATNELLSRQTADTRAAAEAHEQLTALVARGGDLPDVCAMLARRLGGRVAVCDEGGREIAAANGERGVEEPVEEGRWIEDAAYAALAESRRTGRSVAYRKSRTVCAVVGGEGPLGGLVLQTAEPLGEVAARIFERGAMVTGVVLLLQAQRTLSLVSDAPAVLHGLVHGPGGRSERFAQQAEKYGVDIHRPMRLLVVRAGRDGCAYLCRQLRDRLGASGALFDDVGDSLVVLANAARMEQARAAVQACLRRHRGAFSGVVSGVVDHPNGLSASFERAGRCLDLLDALGRQGELFDESRLALYVPLFNRADAAAIDGFFTATLGRLYAGAAAHEARRTVLAGTLLAYLDCGYNAAEAARSLSLHINTLRQRLEAIDGLLEGWRDAGRALEIHVALRLWRLRDPLRFAAPDEPAAAPGQRRQP</sequence>
<evidence type="ECO:0000256" key="1">
    <source>
        <dbReference type="ARBA" id="ARBA00006754"/>
    </source>
</evidence>
<protein>
    <submittedName>
        <fullName evidence="3">GAF domain-containing protein</fullName>
    </submittedName>
</protein>
<evidence type="ECO:0000259" key="2">
    <source>
        <dbReference type="SMART" id="SM00065"/>
    </source>
</evidence>
<evidence type="ECO:0000313" key="4">
    <source>
        <dbReference type="Proteomes" id="UP001501176"/>
    </source>
</evidence>
<proteinExistence type="inferred from homology"/>
<dbReference type="Pfam" id="PF17853">
    <property type="entry name" value="GGDEF_2"/>
    <property type="match status" value="1"/>
</dbReference>
<dbReference type="Gene3D" id="3.30.450.40">
    <property type="match status" value="1"/>
</dbReference>
<reference evidence="3 4" key="1">
    <citation type="journal article" date="2019" name="Int. J. Syst. Evol. Microbiol.">
        <title>The Global Catalogue of Microorganisms (GCM) 10K type strain sequencing project: providing services to taxonomists for standard genome sequencing and annotation.</title>
        <authorList>
            <consortium name="The Broad Institute Genomics Platform"/>
            <consortium name="The Broad Institute Genome Sequencing Center for Infectious Disease"/>
            <person name="Wu L."/>
            <person name="Ma J."/>
        </authorList>
    </citation>
    <scope>NUCLEOTIDE SEQUENCE [LARGE SCALE GENOMIC DNA]</scope>
    <source>
        <strain evidence="3 4">JCM 16240</strain>
    </source>
</reference>
<name>A0ABN0TR00_9BURK</name>
<evidence type="ECO:0000313" key="3">
    <source>
        <dbReference type="EMBL" id="GAA0227990.1"/>
    </source>
</evidence>
<dbReference type="Pfam" id="PF13185">
    <property type="entry name" value="GAF_2"/>
    <property type="match status" value="1"/>
</dbReference>
<feature type="domain" description="GAF" evidence="2">
    <location>
        <begin position="80"/>
        <end position="231"/>
    </location>
</feature>
<dbReference type="EMBL" id="BAAAFN010000011">
    <property type="protein sequence ID" value="GAA0227990.1"/>
    <property type="molecule type" value="Genomic_DNA"/>
</dbReference>
<keyword evidence="4" id="KW-1185">Reference proteome</keyword>
<dbReference type="SMART" id="SM00065">
    <property type="entry name" value="GAF"/>
    <property type="match status" value="1"/>
</dbReference>
<dbReference type="Proteomes" id="UP001501176">
    <property type="component" value="Unassembled WGS sequence"/>
</dbReference>
<dbReference type="InterPro" id="IPR003018">
    <property type="entry name" value="GAF"/>
</dbReference>
<dbReference type="SUPFAM" id="SSF55781">
    <property type="entry name" value="GAF domain-like"/>
    <property type="match status" value="1"/>
</dbReference>
<dbReference type="RefSeq" id="WP_343820850.1">
    <property type="nucleotide sequence ID" value="NZ_BAAAFN010000011.1"/>
</dbReference>
<comment type="similarity">
    <text evidence="1">Belongs to the CdaR family.</text>
</comment>
<dbReference type="PANTHER" id="PTHR33744:SF1">
    <property type="entry name" value="DNA-BINDING TRANSCRIPTIONAL ACTIVATOR ADER"/>
    <property type="match status" value="1"/>
</dbReference>